<accession>A0ABM4C712</accession>
<sequence>MNIRNCVPCTVIFVVIIFAEIKCFRINQDNNGIQKIQKEREKDVKVSSRLIEKVFEKYPYFLNDFLDFNISAADGETHKVGYIKEMVLEVTRNDGYQVLTTENIEDSFLGQHSSLFTCSEVRRYIGNPKYSEYLEGDYGSQIILVSGDNGQLKPKSIARRDAGCLIGDKCVYNHHCENKTAGVEKDFKRCKISETNENCFSTEMTEMLSDELEFLTGYRPHVVINNLHQTKVNVNLPPGIGTFEVDEARRAWHSFHKLLYKAQKRFKGKKGLLIDIHANSKTDHIPEIAFNYGLFNESENTSSSIDSLMNHTSLSFHELTEGKRSMSHYMDESGYNVTAVPQSALNVSYVVEHYGSNKRYPGRNIDAVQIDMRINRKNKKLLKTMVEDLSSAVYKFLLEYY</sequence>
<protein>
    <submittedName>
        <fullName evidence="3">Uncharacterized protein LOC100197587</fullName>
    </submittedName>
</protein>
<dbReference type="GeneID" id="100197587"/>
<organism evidence="2 3">
    <name type="scientific">Hydra vulgaris</name>
    <name type="common">Hydra</name>
    <name type="synonym">Hydra attenuata</name>
    <dbReference type="NCBI Taxonomy" id="6087"/>
    <lineage>
        <taxon>Eukaryota</taxon>
        <taxon>Metazoa</taxon>
        <taxon>Cnidaria</taxon>
        <taxon>Hydrozoa</taxon>
        <taxon>Hydroidolina</taxon>
        <taxon>Anthoathecata</taxon>
        <taxon>Aplanulata</taxon>
        <taxon>Hydridae</taxon>
        <taxon>Hydra</taxon>
    </lineage>
</organism>
<feature type="signal peptide" evidence="1">
    <location>
        <begin position="1"/>
        <end position="23"/>
    </location>
</feature>
<name>A0ABM4C712_HYDVU</name>
<evidence type="ECO:0000256" key="1">
    <source>
        <dbReference type="SAM" id="SignalP"/>
    </source>
</evidence>
<keyword evidence="2" id="KW-1185">Reference proteome</keyword>
<evidence type="ECO:0000313" key="2">
    <source>
        <dbReference type="Proteomes" id="UP001652625"/>
    </source>
</evidence>
<dbReference type="RefSeq" id="XP_065657390.1">
    <property type="nucleotide sequence ID" value="XM_065801318.1"/>
</dbReference>
<dbReference type="Proteomes" id="UP001652625">
    <property type="component" value="Chromosome 07"/>
</dbReference>
<feature type="chain" id="PRO_5046261448" evidence="1">
    <location>
        <begin position="24"/>
        <end position="401"/>
    </location>
</feature>
<gene>
    <name evidence="3" type="primary">LOC100197587</name>
</gene>
<keyword evidence="1" id="KW-0732">Signal</keyword>
<proteinExistence type="predicted"/>
<evidence type="ECO:0000313" key="3">
    <source>
        <dbReference type="RefSeq" id="XP_065657390.1"/>
    </source>
</evidence>
<reference evidence="3" key="1">
    <citation type="submission" date="2025-08" db="UniProtKB">
        <authorList>
            <consortium name="RefSeq"/>
        </authorList>
    </citation>
    <scope>IDENTIFICATION</scope>
</reference>